<evidence type="ECO:0000259" key="1">
    <source>
        <dbReference type="Pfam" id="PF08885"/>
    </source>
</evidence>
<dbReference type="InterPro" id="IPR014982">
    <property type="entry name" value="GSCFA"/>
</dbReference>
<dbReference type="Proteomes" id="UP000662783">
    <property type="component" value="Chromosome"/>
</dbReference>
<dbReference type="AlphaFoldDB" id="A0A974WEQ4"/>
<evidence type="ECO:0000313" key="2">
    <source>
        <dbReference type="EMBL" id="QSE97034.1"/>
    </source>
</evidence>
<name>A0A974WEQ4_9BACT</name>
<dbReference type="PROSITE" id="PS51257">
    <property type="entry name" value="PROKAR_LIPOPROTEIN"/>
    <property type="match status" value="1"/>
</dbReference>
<evidence type="ECO:0000313" key="3">
    <source>
        <dbReference type="Proteomes" id="UP000662783"/>
    </source>
</evidence>
<keyword evidence="3" id="KW-1185">Reference proteome</keyword>
<dbReference type="SUPFAM" id="SSF52266">
    <property type="entry name" value="SGNH hydrolase"/>
    <property type="match status" value="1"/>
</dbReference>
<proteinExistence type="predicted"/>
<dbReference type="KEGG" id="fuv:JR347_15765"/>
<dbReference type="RefSeq" id="WP_205721547.1">
    <property type="nucleotide sequence ID" value="NZ_CP070608.1"/>
</dbReference>
<accession>A0A974WEQ4</accession>
<organism evidence="2 3">
    <name type="scientific">Fulvivirga lutea</name>
    <dbReference type="NCBI Taxonomy" id="2810512"/>
    <lineage>
        <taxon>Bacteria</taxon>
        <taxon>Pseudomonadati</taxon>
        <taxon>Bacteroidota</taxon>
        <taxon>Cytophagia</taxon>
        <taxon>Cytophagales</taxon>
        <taxon>Fulvivirgaceae</taxon>
        <taxon>Fulvivirga</taxon>
    </lineage>
</organism>
<protein>
    <submittedName>
        <fullName evidence="2">GSCFA domain-containing protein</fullName>
    </submittedName>
</protein>
<gene>
    <name evidence="2" type="ORF">JR347_15765</name>
</gene>
<dbReference type="Pfam" id="PF08885">
    <property type="entry name" value="GSCFA"/>
    <property type="match status" value="1"/>
</dbReference>
<sequence>MFRTELNITPSKDKITLSTPILTIGSCFSDNIGEKLEENKFQVLSNPFGTVYNPISIFKLLNTAVSQNLPEADSYLTNDGLHANYDFHSSFSSLHQGDLEESIEESISKTHQFLKSAKVIIITFGTAFVYRRIDNNTIVANCHKVPAKEFNKELLSHEAICNQFKVTYMQLKAFNPDLRFMLTVSPVRHIKDTLELNSVSKSALRTACHSLQEEYDDITYFPSYEIQLDDLRDYRFYKSDMLHPTEEATDYIWNKFAECNFDKNTIEFINEWAKIKRAIDHKPFNPNSDKHQKFLKNTLQKIKGLPSEVDFSSEVDLLETQILNSD</sequence>
<feature type="domain" description="GSCFA" evidence="1">
    <location>
        <begin position="21"/>
        <end position="256"/>
    </location>
</feature>
<reference evidence="2" key="1">
    <citation type="submission" date="2021-02" db="EMBL/GenBank/DDBJ databases">
        <title>Fulvivirga sp. S481 isolated from sea water.</title>
        <authorList>
            <person name="Bae S.S."/>
            <person name="Baek K."/>
        </authorList>
    </citation>
    <scope>NUCLEOTIDE SEQUENCE</scope>
    <source>
        <strain evidence="2">S481</strain>
    </source>
</reference>
<dbReference type="EMBL" id="CP070608">
    <property type="protein sequence ID" value="QSE97034.1"/>
    <property type="molecule type" value="Genomic_DNA"/>
</dbReference>